<feature type="signal peptide" evidence="1">
    <location>
        <begin position="1"/>
        <end position="18"/>
    </location>
</feature>
<dbReference type="Proteomes" id="UP001321520">
    <property type="component" value="Chromosome"/>
</dbReference>
<evidence type="ECO:0000313" key="2">
    <source>
        <dbReference type="EMBL" id="WKD49828.1"/>
    </source>
</evidence>
<evidence type="ECO:0000256" key="1">
    <source>
        <dbReference type="SAM" id="SignalP"/>
    </source>
</evidence>
<sequence length="199" mass="21580">MKTILGLALVFGSSFAIAEQQDVQSQWSFSANLSQVNLDSKQAALEGVGDSAWSIDVSANYIQNNWISSFGLGYLGYDDEQEFSQVVEGTGLFNDGDISVNDSSASAVTAFVATGYQWQFVEQGMSVITQAGYTHLFASERGIDNCSNCYDEDIEIDGGIYAKVSAQKDFESFSLGLYFQQYLTGDIENATGLLISSSF</sequence>
<dbReference type="EMBL" id="CP098023">
    <property type="protein sequence ID" value="WKD49828.1"/>
    <property type="molecule type" value="Genomic_DNA"/>
</dbReference>
<dbReference type="RefSeq" id="WP_301415675.1">
    <property type="nucleotide sequence ID" value="NZ_CP098023.1"/>
</dbReference>
<organism evidence="2 3">
    <name type="scientific">Microbulbifer spongiae</name>
    <dbReference type="NCBI Taxonomy" id="2944933"/>
    <lineage>
        <taxon>Bacteria</taxon>
        <taxon>Pseudomonadati</taxon>
        <taxon>Pseudomonadota</taxon>
        <taxon>Gammaproteobacteria</taxon>
        <taxon>Cellvibrionales</taxon>
        <taxon>Microbulbiferaceae</taxon>
        <taxon>Microbulbifer</taxon>
    </lineage>
</organism>
<accession>A0ABY9E9Y2</accession>
<proteinExistence type="predicted"/>
<name>A0ABY9E9Y2_9GAMM</name>
<gene>
    <name evidence="2" type="ORF">M8T91_18380</name>
</gene>
<reference evidence="2 3" key="1">
    <citation type="submission" date="2022-05" db="EMBL/GenBank/DDBJ databases">
        <title>Microbulbifer sp. nov., isolated from sponge.</title>
        <authorList>
            <person name="Gao L."/>
        </authorList>
    </citation>
    <scope>NUCLEOTIDE SEQUENCE [LARGE SCALE GENOMIC DNA]</scope>
    <source>
        <strain evidence="2 3">MI-G</strain>
    </source>
</reference>
<evidence type="ECO:0008006" key="4">
    <source>
        <dbReference type="Google" id="ProtNLM"/>
    </source>
</evidence>
<protein>
    <recommendedName>
        <fullName evidence="4">Outer membrane protein beta-barrel domain-containing protein</fullName>
    </recommendedName>
</protein>
<feature type="chain" id="PRO_5047313538" description="Outer membrane protein beta-barrel domain-containing protein" evidence="1">
    <location>
        <begin position="19"/>
        <end position="199"/>
    </location>
</feature>
<evidence type="ECO:0000313" key="3">
    <source>
        <dbReference type="Proteomes" id="UP001321520"/>
    </source>
</evidence>
<keyword evidence="3" id="KW-1185">Reference proteome</keyword>
<keyword evidence="1" id="KW-0732">Signal</keyword>